<dbReference type="InterPro" id="IPR001811">
    <property type="entry name" value="Chemokine_IL8-like_dom"/>
</dbReference>
<reference evidence="5" key="1">
    <citation type="submission" date="2025-08" db="UniProtKB">
        <authorList>
            <consortium name="Ensembl"/>
        </authorList>
    </citation>
    <scope>IDENTIFICATION</scope>
</reference>
<keyword evidence="6" id="KW-1185">Reference proteome</keyword>
<dbReference type="Pfam" id="PF00048">
    <property type="entry name" value="IL8"/>
    <property type="match status" value="1"/>
</dbReference>
<evidence type="ECO:0000256" key="2">
    <source>
        <dbReference type="SAM" id="MobiDB-lite"/>
    </source>
</evidence>
<feature type="domain" description="Chemokine interleukin-8-like" evidence="4">
    <location>
        <begin position="26"/>
        <end position="85"/>
    </location>
</feature>
<feature type="signal peptide" evidence="3">
    <location>
        <begin position="1"/>
        <end position="22"/>
    </location>
</feature>
<dbReference type="GO" id="GO:0008009">
    <property type="term" value="F:chemokine activity"/>
    <property type="evidence" value="ECO:0007669"/>
    <property type="project" value="InterPro"/>
</dbReference>
<dbReference type="GO" id="GO:0006955">
    <property type="term" value="P:immune response"/>
    <property type="evidence" value="ECO:0007669"/>
    <property type="project" value="InterPro"/>
</dbReference>
<keyword evidence="1" id="KW-0202">Cytokine</keyword>
<evidence type="ECO:0000313" key="6">
    <source>
        <dbReference type="Proteomes" id="UP000472270"/>
    </source>
</evidence>
<dbReference type="CDD" id="cd00272">
    <property type="entry name" value="Chemokine_CC"/>
    <property type="match status" value="1"/>
</dbReference>
<keyword evidence="3" id="KW-0732">Signal</keyword>
<dbReference type="InterPro" id="IPR039809">
    <property type="entry name" value="Chemokine_b/g/d"/>
</dbReference>
<reference evidence="5" key="2">
    <citation type="submission" date="2025-09" db="UniProtKB">
        <authorList>
            <consortium name="Ensembl"/>
        </authorList>
    </citation>
    <scope>IDENTIFICATION</scope>
</reference>
<feature type="region of interest" description="Disordered" evidence="2">
    <location>
        <begin position="115"/>
        <end position="143"/>
    </location>
</feature>
<evidence type="ECO:0000313" key="5">
    <source>
        <dbReference type="Ensembl" id="ENSSRHP00000033554.1"/>
    </source>
</evidence>
<organism evidence="5 6">
    <name type="scientific">Sinocyclocheilus rhinocerous</name>
    <dbReference type="NCBI Taxonomy" id="307959"/>
    <lineage>
        <taxon>Eukaryota</taxon>
        <taxon>Metazoa</taxon>
        <taxon>Chordata</taxon>
        <taxon>Craniata</taxon>
        <taxon>Vertebrata</taxon>
        <taxon>Euteleostomi</taxon>
        <taxon>Actinopterygii</taxon>
        <taxon>Neopterygii</taxon>
        <taxon>Teleostei</taxon>
        <taxon>Ostariophysi</taxon>
        <taxon>Cypriniformes</taxon>
        <taxon>Cyprinidae</taxon>
        <taxon>Cyprininae</taxon>
        <taxon>Sinocyclocheilus</taxon>
    </lineage>
</organism>
<protein>
    <recommendedName>
        <fullName evidence="4">Chemokine interleukin-8-like domain-containing protein</fullName>
    </recommendedName>
</protein>
<dbReference type="SUPFAM" id="SSF54117">
    <property type="entry name" value="Interleukin 8-like chemokines"/>
    <property type="match status" value="1"/>
</dbReference>
<dbReference type="SMART" id="SM00199">
    <property type="entry name" value="SCY"/>
    <property type="match status" value="1"/>
</dbReference>
<evidence type="ECO:0000259" key="4">
    <source>
        <dbReference type="SMART" id="SM00199"/>
    </source>
</evidence>
<dbReference type="GO" id="GO:0005615">
    <property type="term" value="C:extracellular space"/>
    <property type="evidence" value="ECO:0007669"/>
    <property type="project" value="UniProtKB-KW"/>
</dbReference>
<dbReference type="Proteomes" id="UP000472270">
    <property type="component" value="Unassembled WGS sequence"/>
</dbReference>
<accession>A0A673I796</accession>
<dbReference type="Ensembl" id="ENSSRHT00000034525.1">
    <property type="protein sequence ID" value="ENSSRHP00000033554.1"/>
    <property type="gene ID" value="ENSSRHG00000017252.1"/>
</dbReference>
<sequence>MKFTLFAAFLFSIGWMSLEVAGDGRPRNCCKTVSNTNIPVGNIVDYIIQNTALCSIRAVRFHTKKNKVICSDPDSDWAKNVMKIVDWRTTTKPSPKPTSYTSTTNVILTVNTTNKTQRTETETSTSMTCETKHEMPGIGSVPPLNTFLTKDNMVITTLHNHTPKRIKPSKLKIKLLGKSKKGLRKGMGYISTTNVILTVNEKKQKKHQEQRLRPARVQLYHQ</sequence>
<dbReference type="PANTHER" id="PTHR12015">
    <property type="entry name" value="SMALL INDUCIBLE CYTOKINE A"/>
    <property type="match status" value="1"/>
</dbReference>
<evidence type="ECO:0000256" key="3">
    <source>
        <dbReference type="SAM" id="SignalP"/>
    </source>
</evidence>
<dbReference type="AlphaFoldDB" id="A0A673I796"/>
<name>A0A673I796_9TELE</name>
<feature type="compositionally biased region" description="Low complexity" evidence="2">
    <location>
        <begin position="115"/>
        <end position="129"/>
    </location>
</feature>
<evidence type="ECO:0000256" key="1">
    <source>
        <dbReference type="ARBA" id="ARBA00022514"/>
    </source>
</evidence>
<dbReference type="Gene3D" id="2.40.50.40">
    <property type="match status" value="1"/>
</dbReference>
<feature type="chain" id="PRO_5025564858" description="Chemokine interleukin-8-like domain-containing protein" evidence="3">
    <location>
        <begin position="23"/>
        <end position="222"/>
    </location>
</feature>
<dbReference type="InterPro" id="IPR036048">
    <property type="entry name" value="Interleukin_8-like_sf"/>
</dbReference>
<proteinExistence type="predicted"/>